<feature type="non-terminal residue" evidence="2">
    <location>
        <position position="1030"/>
    </location>
</feature>
<proteinExistence type="predicted"/>
<dbReference type="EMBL" id="UINC01012895">
    <property type="protein sequence ID" value="SVA56058.1"/>
    <property type="molecule type" value="Genomic_DNA"/>
</dbReference>
<feature type="transmembrane region" description="Helical" evidence="1">
    <location>
        <begin position="461"/>
        <end position="483"/>
    </location>
</feature>
<feature type="transmembrane region" description="Helical" evidence="1">
    <location>
        <begin position="881"/>
        <end position="901"/>
    </location>
</feature>
<keyword evidence="1" id="KW-0472">Membrane</keyword>
<feature type="transmembrane region" description="Helical" evidence="1">
    <location>
        <begin position="359"/>
        <end position="380"/>
    </location>
</feature>
<feature type="transmembrane region" description="Helical" evidence="1">
    <location>
        <begin position="852"/>
        <end position="874"/>
    </location>
</feature>
<name>A0A381WUX0_9ZZZZ</name>
<dbReference type="InterPro" id="IPR027463">
    <property type="entry name" value="AcrB_DN_DC_subdom"/>
</dbReference>
<evidence type="ECO:0000256" key="1">
    <source>
        <dbReference type="SAM" id="Phobius"/>
    </source>
</evidence>
<accession>A0A381WUX0</accession>
<dbReference type="Gene3D" id="3.30.2090.10">
    <property type="entry name" value="Multidrug efflux transporter AcrB TolC docking domain, DN and DC subdomains"/>
    <property type="match status" value="2"/>
</dbReference>
<evidence type="ECO:0000313" key="2">
    <source>
        <dbReference type="EMBL" id="SVA56058.1"/>
    </source>
</evidence>
<feature type="transmembrane region" description="Helical" evidence="1">
    <location>
        <begin position="429"/>
        <end position="449"/>
    </location>
</feature>
<keyword evidence="1" id="KW-1133">Transmembrane helix</keyword>
<protein>
    <recommendedName>
        <fullName evidence="3">SSD domain-containing protein</fullName>
    </recommendedName>
</protein>
<dbReference type="PRINTS" id="PR00702">
    <property type="entry name" value="ACRIFLAVINRP"/>
</dbReference>
<sequence length="1030" mass="115177">MLKKILSIILLRKKTISTLLVMILLLGSISYATFPQEEMPEIDLKMVALVIQYEGMPSDDIEKLISEPLERDLLTLKDIDEIVSISKDNIASFLIAFKLTSKNENLAKLVRNTVSDASDKLPEEMEILEVKEYNSSMFSRIYIGLHGDVPYEILQKSANAYKDLLEQINNVTEVNIVGEREEIVKVTLNPSLLKKYQINISDIFQSFKLYNNIIPAGVLSDENADFSIKIPGLYQNYREIEQLPIAAKNNFTLLLNDVAEIKRTYDKKESMVVVNGKPALSMEVSRKGGTNIIETYAAVKKVLSENEGKFHPLVSTVIVDDESIEIKQRIESSENTVITAVILVMIIVIAALGIRSGMLVGLSIPTTYLFSILILDYLGITYNLMTVFGLILAVGLLVDGPIVITEFAKSEQERGTRRGESYLNASHNMFWPIVASSLTTIVAFLPLVFWPDVLGQWLRVIPFTVIVVLSTSLIVTLVFIPAIGSIIEKKTTKISGDSTRKDNYFFRTYESVLNKSIKSPITVLIFTCLTFAAVILFYNKYNNGIIFFPNDKATTARIEVMARGNFSPDETADYISEVIQIIDNNPYIENYVANTTNRNRIWLFDDSPTDIIGRMWIDLVDDNERPDSDILLQEIQTQLDTLNGFEARISGNTYSSAIVGPKDIEIEVSSSNKRLLNQVAEIVSQKLGSLEGVKDIDIKYPMSGVEWVYDVDREQTSKYNVPIQSVGAIINLATTGTKIGTIRPFDSNKELEIKLFLPEDSQSLDSIQNLTINTEEGPIAVSKFVNKKPSNKIFSIGRKNASRILIIDANTKEGHKTTDNIEKINLWLEKENIPLEAQIKLIGEAEDSEASLTFIISAFSLALLLMFIVLISLFNNFYHTFIILFSIALSTTGIFVGLLAMNMSFSGVMTGLGIVACTGIVVNNNIILIDSYRKIRKNEKNKSIAIIQSARSRIRPIFLTTITTVCGLLPSALQISVDIFDRTISYKSEETYFVQPLAWAIVWGLSFATIATLFVTPSLLALPDRLKNIF</sequence>
<dbReference type="GO" id="GO:0042910">
    <property type="term" value="F:xenobiotic transmembrane transporter activity"/>
    <property type="evidence" value="ECO:0007669"/>
    <property type="project" value="TreeGrafter"/>
</dbReference>
<dbReference type="Gene3D" id="3.30.70.1440">
    <property type="entry name" value="Multidrug efflux transporter AcrB pore domain"/>
    <property type="match status" value="1"/>
</dbReference>
<dbReference type="SUPFAM" id="SSF82714">
    <property type="entry name" value="Multidrug efflux transporter AcrB TolC docking domain, DN and DC subdomains"/>
    <property type="match status" value="1"/>
</dbReference>
<dbReference type="InterPro" id="IPR001036">
    <property type="entry name" value="Acrflvin-R"/>
</dbReference>
<dbReference type="PANTHER" id="PTHR32063:SF0">
    <property type="entry name" value="SWARMING MOTILITY PROTEIN SWRC"/>
    <property type="match status" value="1"/>
</dbReference>
<reference evidence="2" key="1">
    <citation type="submission" date="2018-05" db="EMBL/GenBank/DDBJ databases">
        <authorList>
            <person name="Lanie J.A."/>
            <person name="Ng W.-L."/>
            <person name="Kazmierczak K.M."/>
            <person name="Andrzejewski T.M."/>
            <person name="Davidsen T.M."/>
            <person name="Wayne K.J."/>
            <person name="Tettelin H."/>
            <person name="Glass J.I."/>
            <person name="Rusch D."/>
            <person name="Podicherti R."/>
            <person name="Tsui H.-C.T."/>
            <person name="Winkler M.E."/>
        </authorList>
    </citation>
    <scope>NUCLEOTIDE SEQUENCE</scope>
</reference>
<dbReference type="Gene3D" id="3.30.70.1320">
    <property type="entry name" value="Multidrug efflux transporter AcrB pore domain like"/>
    <property type="match status" value="1"/>
</dbReference>
<organism evidence="2">
    <name type="scientific">marine metagenome</name>
    <dbReference type="NCBI Taxonomy" id="408172"/>
    <lineage>
        <taxon>unclassified sequences</taxon>
        <taxon>metagenomes</taxon>
        <taxon>ecological metagenomes</taxon>
    </lineage>
</organism>
<gene>
    <name evidence="2" type="ORF">METZ01_LOCUS108912</name>
</gene>
<evidence type="ECO:0008006" key="3">
    <source>
        <dbReference type="Google" id="ProtNLM"/>
    </source>
</evidence>
<dbReference type="PANTHER" id="PTHR32063">
    <property type="match status" value="1"/>
</dbReference>
<dbReference type="Gene3D" id="3.30.70.1430">
    <property type="entry name" value="Multidrug efflux transporter AcrB pore domain"/>
    <property type="match status" value="2"/>
</dbReference>
<feature type="transmembrane region" description="Helical" evidence="1">
    <location>
        <begin position="386"/>
        <end position="408"/>
    </location>
</feature>
<feature type="transmembrane region" description="Helical" evidence="1">
    <location>
        <begin position="336"/>
        <end position="354"/>
    </location>
</feature>
<dbReference type="Pfam" id="PF00873">
    <property type="entry name" value="ACR_tran"/>
    <property type="match status" value="1"/>
</dbReference>
<feature type="transmembrane region" description="Helical" evidence="1">
    <location>
        <begin position="521"/>
        <end position="538"/>
    </location>
</feature>
<dbReference type="AlphaFoldDB" id="A0A381WUX0"/>
<dbReference type="Gene3D" id="1.20.1640.10">
    <property type="entry name" value="Multidrug efflux transporter AcrB transmembrane domain"/>
    <property type="match status" value="2"/>
</dbReference>
<dbReference type="SUPFAM" id="SSF82693">
    <property type="entry name" value="Multidrug efflux transporter AcrB pore domain, PN1, PN2, PC1 and PC2 subdomains"/>
    <property type="match status" value="2"/>
</dbReference>
<feature type="transmembrane region" description="Helical" evidence="1">
    <location>
        <begin position="907"/>
        <end position="928"/>
    </location>
</feature>
<dbReference type="SUPFAM" id="SSF82866">
    <property type="entry name" value="Multidrug efflux transporter AcrB transmembrane domain"/>
    <property type="match status" value="2"/>
</dbReference>
<feature type="transmembrane region" description="Helical" evidence="1">
    <location>
        <begin position="997"/>
        <end position="1022"/>
    </location>
</feature>
<keyword evidence="1" id="KW-0812">Transmembrane</keyword>
<dbReference type="GO" id="GO:0005886">
    <property type="term" value="C:plasma membrane"/>
    <property type="evidence" value="ECO:0007669"/>
    <property type="project" value="TreeGrafter"/>
</dbReference>
<feature type="transmembrane region" description="Helical" evidence="1">
    <location>
        <begin position="957"/>
        <end position="977"/>
    </location>
</feature>